<dbReference type="Proteomes" id="UP000008022">
    <property type="component" value="Unassembled WGS sequence"/>
</dbReference>
<name>A0A0E0PIR8_ORYRU</name>
<dbReference type="Gramene" id="ORUFI05G07040.1">
    <property type="protein sequence ID" value="ORUFI05G07040.1"/>
    <property type="gene ID" value="ORUFI05G07040"/>
</dbReference>
<organism evidence="1 2">
    <name type="scientific">Oryza rufipogon</name>
    <name type="common">Brownbeard rice</name>
    <name type="synonym">Asian wild rice</name>
    <dbReference type="NCBI Taxonomy" id="4529"/>
    <lineage>
        <taxon>Eukaryota</taxon>
        <taxon>Viridiplantae</taxon>
        <taxon>Streptophyta</taxon>
        <taxon>Embryophyta</taxon>
        <taxon>Tracheophyta</taxon>
        <taxon>Spermatophyta</taxon>
        <taxon>Magnoliopsida</taxon>
        <taxon>Liliopsida</taxon>
        <taxon>Poales</taxon>
        <taxon>Poaceae</taxon>
        <taxon>BOP clade</taxon>
        <taxon>Oryzoideae</taxon>
        <taxon>Oryzeae</taxon>
        <taxon>Oryzinae</taxon>
        <taxon>Oryza</taxon>
    </lineage>
</organism>
<dbReference type="STRING" id="4529.A0A0E0PIR8"/>
<sequence length="474" mass="53345">MAATWVAGLGTLVDLLYPSSFSTCLETTITFYSHCKREENFGREDVHQSSAHHLFNEMSSRYGVSEGDVLHVMNEEMLTRDEAIHWLLEDFELMESQRRFDDKLDRLLQMFGVKEERMPTKCSTPGPSYATTKAVLNGTPTKPERVFPGTTSLFAPSIISAARATTLPSIETEEAEGDMTQVEEETEDTLHDLCAKVELKQRADSLIFVELKAPRPPPTKFISTKTPSIVAQQKLLLETNQRTLITRISPIEEKWVAGLKDKIRLEDVDFNWKILGLHDKEVVPKLSLIKNAMGRVAVKLSIKAMVYDERTMILESTKKKIETNKLVVHWNIFILVFDPGKDNDTLGERVANYMQELQTHWDPGGTGNNLHRLEDKSNIKERGLLGTQLGCRWAKLVMFQSWPKQAQLAAYIYEQQQQALGGIKHLESAKAASATTAAATWVAGLGTLLDLLLYPSSFSTCLETTITFYSVCIL</sequence>
<dbReference type="AlphaFoldDB" id="A0A0E0PIR8"/>
<accession>A0A0E0PIR8</accession>
<dbReference type="OMA" id="ANYMQEL"/>
<reference evidence="2" key="1">
    <citation type="submission" date="2013-06" db="EMBL/GenBank/DDBJ databases">
        <authorList>
            <person name="Zhao Q."/>
        </authorList>
    </citation>
    <scope>NUCLEOTIDE SEQUENCE</scope>
    <source>
        <strain evidence="2">cv. W1943</strain>
    </source>
</reference>
<protein>
    <submittedName>
        <fullName evidence="1">Uncharacterized protein</fullName>
    </submittedName>
</protein>
<evidence type="ECO:0000313" key="1">
    <source>
        <dbReference type="EnsemblPlants" id="ORUFI05G07040.1"/>
    </source>
</evidence>
<reference evidence="1" key="2">
    <citation type="submission" date="2015-06" db="UniProtKB">
        <authorList>
            <consortium name="EnsemblPlants"/>
        </authorList>
    </citation>
    <scope>IDENTIFICATION</scope>
</reference>
<dbReference type="EnsemblPlants" id="ORUFI05G07040.1">
    <property type="protein sequence ID" value="ORUFI05G07040.1"/>
    <property type="gene ID" value="ORUFI05G07040"/>
</dbReference>
<keyword evidence="2" id="KW-1185">Reference proteome</keyword>
<evidence type="ECO:0000313" key="2">
    <source>
        <dbReference type="Proteomes" id="UP000008022"/>
    </source>
</evidence>
<proteinExistence type="predicted"/>
<dbReference type="HOGENOM" id="CLU_657855_0_0_1"/>